<feature type="domain" description="Pyridoxine 5'-phosphate oxidase dimerisation C-terminal" evidence="9">
    <location>
        <begin position="172"/>
        <end position="213"/>
    </location>
</feature>
<comment type="similarity">
    <text evidence="1 5">Belongs to the pyridoxamine 5'-phosphate oxidase family.</text>
</comment>
<evidence type="ECO:0000256" key="5">
    <source>
        <dbReference type="HAMAP-Rule" id="MF_01629"/>
    </source>
</evidence>
<dbReference type="PIRSF" id="PIRSF000190">
    <property type="entry name" value="Pyd_amn-ph_oxd"/>
    <property type="match status" value="1"/>
</dbReference>
<dbReference type="InterPro" id="IPR019576">
    <property type="entry name" value="Pyridoxamine_oxidase_dimer_C"/>
</dbReference>
<protein>
    <recommendedName>
        <fullName evidence="5">Pyridoxine/pyridoxamine 5'-phosphate oxidase</fullName>
        <ecNumber evidence="5">1.4.3.5</ecNumber>
    </recommendedName>
    <alternativeName>
        <fullName evidence="5">PNP/PMP oxidase</fullName>
        <shortName evidence="5">PNPOx</shortName>
    </alternativeName>
    <alternativeName>
        <fullName evidence="5">Pyridoxal 5'-phosphate synthase</fullName>
    </alternativeName>
</protein>
<evidence type="ECO:0000259" key="9">
    <source>
        <dbReference type="Pfam" id="PF10590"/>
    </source>
</evidence>
<keyword evidence="11" id="KW-1185">Reference proteome</keyword>
<evidence type="ECO:0000256" key="7">
    <source>
        <dbReference type="PIRSR" id="PIRSR000190-2"/>
    </source>
</evidence>
<feature type="binding site" evidence="6">
    <location>
        <begin position="7"/>
        <end position="10"/>
    </location>
    <ligand>
        <name>substrate</name>
    </ligand>
</feature>
<dbReference type="GO" id="GO:0010181">
    <property type="term" value="F:FMN binding"/>
    <property type="evidence" value="ECO:0007669"/>
    <property type="project" value="UniProtKB-UniRule"/>
</dbReference>
<evidence type="ECO:0000256" key="3">
    <source>
        <dbReference type="ARBA" id="ARBA00022643"/>
    </source>
</evidence>
<organism evidence="10 11">
    <name type="scientific">Idiomarina fontislapidosi</name>
    <dbReference type="NCBI Taxonomy" id="263723"/>
    <lineage>
        <taxon>Bacteria</taxon>
        <taxon>Pseudomonadati</taxon>
        <taxon>Pseudomonadota</taxon>
        <taxon>Gammaproteobacteria</taxon>
        <taxon>Alteromonadales</taxon>
        <taxon>Idiomarinaceae</taxon>
        <taxon>Idiomarina</taxon>
    </lineage>
</organism>
<evidence type="ECO:0000256" key="2">
    <source>
        <dbReference type="ARBA" id="ARBA00022630"/>
    </source>
</evidence>
<evidence type="ECO:0000256" key="1">
    <source>
        <dbReference type="ARBA" id="ARBA00007301"/>
    </source>
</evidence>
<feature type="binding site" evidence="5 7">
    <location>
        <begin position="76"/>
        <end position="77"/>
    </location>
    <ligand>
        <name>FMN</name>
        <dbReference type="ChEBI" id="CHEBI:58210"/>
    </ligand>
</feature>
<dbReference type="EMBL" id="PIPV01000011">
    <property type="protein sequence ID" value="RUO51295.1"/>
    <property type="molecule type" value="Genomic_DNA"/>
</dbReference>
<feature type="domain" description="Pyridoxamine 5'-phosphate oxidase N-terminal" evidence="8">
    <location>
        <begin position="43"/>
        <end position="150"/>
    </location>
</feature>
<comment type="caution">
    <text evidence="5">Lacks conserved residue(s) required for the propagation of feature annotation.</text>
</comment>
<feature type="binding site" evidence="5 7">
    <location>
        <begin position="140"/>
        <end position="141"/>
    </location>
    <ligand>
        <name>FMN</name>
        <dbReference type="ChEBI" id="CHEBI:58210"/>
    </ligand>
</feature>
<feature type="binding site" evidence="5 7">
    <location>
        <position position="195"/>
    </location>
    <ligand>
        <name>FMN</name>
        <dbReference type="ChEBI" id="CHEBI:58210"/>
    </ligand>
</feature>
<sequence>MDLQSIRRDYNIGHLTEADVPNTPFTLFESWLSNAVECGLNSDPTAMTVATVDSQGQPSQRIVLLKGFDESGLRFFTNKQSHKGKDLALNPKVSCHFAWLALERQVHFRGHAEPLSEQQNDDYFYSRPFESQIAALISNQSQPIGSRDELVKYYQDQLEQYQGKQVPRPKHWGGYRIVPSEVEFWQGGEHRLHDRFLYRLESNGDWVVQRLQP</sequence>
<dbReference type="SUPFAM" id="SSF50475">
    <property type="entry name" value="FMN-binding split barrel"/>
    <property type="match status" value="1"/>
</dbReference>
<dbReference type="GO" id="GO:0008615">
    <property type="term" value="P:pyridoxine biosynthetic process"/>
    <property type="evidence" value="ECO:0007669"/>
    <property type="project" value="UniProtKB-UniRule"/>
</dbReference>
<dbReference type="OrthoDB" id="9780392at2"/>
<dbReference type="InterPro" id="IPR019740">
    <property type="entry name" value="Pyridox_Oxase_CS"/>
</dbReference>
<feature type="binding site" evidence="5 7">
    <location>
        <position position="105"/>
    </location>
    <ligand>
        <name>FMN</name>
        <dbReference type="ChEBI" id="CHEBI:58210"/>
    </ligand>
</feature>
<dbReference type="Gene3D" id="2.30.110.10">
    <property type="entry name" value="Electron Transport, Fmn-binding Protein, Chain A"/>
    <property type="match status" value="1"/>
</dbReference>
<dbReference type="InterPro" id="IPR012349">
    <property type="entry name" value="Split_barrel_FMN-bd"/>
</dbReference>
<comment type="cofactor">
    <cofactor evidence="5 7">
        <name>FMN</name>
        <dbReference type="ChEBI" id="CHEBI:58210"/>
    </cofactor>
    <text evidence="5 7">Binds 1 FMN per subunit.</text>
</comment>
<feature type="binding site" evidence="5 6">
    <location>
        <begin position="191"/>
        <end position="193"/>
    </location>
    <ligand>
        <name>substrate</name>
    </ligand>
</feature>
<comment type="pathway">
    <text evidence="5">Cofactor metabolism; pyridoxal 5'-phosphate salvage; pyridoxal 5'-phosphate from pyridoxamine 5'-phosphate: step 1/1.</text>
</comment>
<dbReference type="PANTHER" id="PTHR10851">
    <property type="entry name" value="PYRIDOXINE-5-PHOSPHATE OXIDASE"/>
    <property type="match status" value="1"/>
</dbReference>
<feature type="binding site" evidence="5 6">
    <location>
        <position position="66"/>
    </location>
    <ligand>
        <name>substrate</name>
    </ligand>
</feature>
<feature type="binding site" evidence="5 7">
    <location>
        <position position="185"/>
    </location>
    <ligand>
        <name>FMN</name>
        <dbReference type="ChEBI" id="CHEBI:58210"/>
    </ligand>
</feature>
<evidence type="ECO:0000256" key="4">
    <source>
        <dbReference type="ARBA" id="ARBA00023002"/>
    </source>
</evidence>
<keyword evidence="4 5" id="KW-0560">Oxidoreductase</keyword>
<name>A0A432XRE2_9GAMM</name>
<reference evidence="11" key="1">
    <citation type="journal article" date="2018" name="Front. Microbiol.">
        <title>Genome-Based Analysis Reveals the Taxonomy and Diversity of the Family Idiomarinaceae.</title>
        <authorList>
            <person name="Liu Y."/>
            <person name="Lai Q."/>
            <person name="Shao Z."/>
        </authorList>
    </citation>
    <scope>NUCLEOTIDE SEQUENCE [LARGE SCALE GENOMIC DNA]</scope>
    <source>
        <strain evidence="11">F23</strain>
    </source>
</reference>
<gene>
    <name evidence="5 10" type="primary">pdxH</name>
    <name evidence="10" type="ORF">CWE25_11225</name>
</gene>
<comment type="catalytic activity">
    <reaction evidence="5">
        <text>pyridoxine 5'-phosphate + O2 = pyridoxal 5'-phosphate + H2O2</text>
        <dbReference type="Rhea" id="RHEA:15149"/>
        <dbReference type="ChEBI" id="CHEBI:15379"/>
        <dbReference type="ChEBI" id="CHEBI:16240"/>
        <dbReference type="ChEBI" id="CHEBI:58589"/>
        <dbReference type="ChEBI" id="CHEBI:597326"/>
        <dbReference type="EC" id="1.4.3.5"/>
    </reaction>
</comment>
<dbReference type="EC" id="1.4.3.5" evidence="5"/>
<proteinExistence type="inferred from homology"/>
<dbReference type="NCBIfam" id="NF004231">
    <property type="entry name" value="PRK05679.1"/>
    <property type="match status" value="1"/>
</dbReference>
<evidence type="ECO:0000256" key="6">
    <source>
        <dbReference type="PIRSR" id="PIRSR000190-1"/>
    </source>
</evidence>
<comment type="subunit">
    <text evidence="5">Homodimer.</text>
</comment>
<feature type="binding site" evidence="5 6">
    <location>
        <position position="127"/>
    </location>
    <ligand>
        <name>substrate</name>
    </ligand>
</feature>
<comment type="pathway">
    <text evidence="5">Cofactor metabolism; pyridoxal 5'-phosphate salvage; pyridoxal 5'-phosphate from pyridoxine 5'-phosphate: step 1/1.</text>
</comment>
<dbReference type="UniPathway" id="UPA01068">
    <property type="reaction ID" value="UER00304"/>
</dbReference>
<comment type="caution">
    <text evidence="10">The sequence shown here is derived from an EMBL/GenBank/DDBJ whole genome shotgun (WGS) entry which is preliminary data.</text>
</comment>
<dbReference type="RefSeq" id="WP_110575787.1">
    <property type="nucleotide sequence ID" value="NZ_PIPV01000011.1"/>
</dbReference>
<feature type="binding site" evidence="5 6">
    <location>
        <position position="131"/>
    </location>
    <ligand>
        <name>substrate</name>
    </ligand>
</feature>
<dbReference type="HAMAP" id="MF_01629">
    <property type="entry name" value="PdxH"/>
    <property type="match status" value="1"/>
</dbReference>
<evidence type="ECO:0000313" key="11">
    <source>
        <dbReference type="Proteomes" id="UP000287330"/>
    </source>
</evidence>
<accession>A0A432XRE2</accession>
<dbReference type="AlphaFoldDB" id="A0A432XRE2"/>
<evidence type="ECO:0000313" key="10">
    <source>
        <dbReference type="EMBL" id="RUO51295.1"/>
    </source>
</evidence>
<keyword evidence="3 5" id="KW-0288">FMN</keyword>
<keyword evidence="2 5" id="KW-0285">Flavoprotein</keyword>
<comment type="catalytic activity">
    <reaction evidence="5">
        <text>pyridoxamine 5'-phosphate + O2 + H2O = pyridoxal 5'-phosphate + H2O2 + NH4(+)</text>
        <dbReference type="Rhea" id="RHEA:15817"/>
        <dbReference type="ChEBI" id="CHEBI:15377"/>
        <dbReference type="ChEBI" id="CHEBI:15379"/>
        <dbReference type="ChEBI" id="CHEBI:16240"/>
        <dbReference type="ChEBI" id="CHEBI:28938"/>
        <dbReference type="ChEBI" id="CHEBI:58451"/>
        <dbReference type="ChEBI" id="CHEBI:597326"/>
        <dbReference type="EC" id="1.4.3.5"/>
    </reaction>
</comment>
<dbReference type="InterPro" id="IPR000659">
    <property type="entry name" value="Pyridox_Oxase"/>
</dbReference>
<feature type="binding site" evidence="5 6">
    <location>
        <position position="123"/>
    </location>
    <ligand>
        <name>substrate</name>
    </ligand>
</feature>
<dbReference type="GO" id="GO:0004733">
    <property type="term" value="F:pyridoxamine phosphate oxidase activity"/>
    <property type="evidence" value="ECO:0007669"/>
    <property type="project" value="UniProtKB-UniRule"/>
</dbReference>
<dbReference type="NCBIfam" id="TIGR00558">
    <property type="entry name" value="pdxH"/>
    <property type="match status" value="1"/>
</dbReference>
<comment type="function">
    <text evidence="5">Catalyzes the oxidation of either pyridoxine 5'-phosphate (PNP) or pyridoxamine 5'-phosphate (PMP) into pyridoxal 5'-phosphate (PLP).</text>
</comment>
<evidence type="ECO:0000259" key="8">
    <source>
        <dbReference type="Pfam" id="PF01243"/>
    </source>
</evidence>
<keyword evidence="5" id="KW-0664">Pyridoxine biosynthesis</keyword>
<dbReference type="InterPro" id="IPR011576">
    <property type="entry name" value="Pyridox_Oxase_N"/>
</dbReference>
<feature type="binding site" evidence="5 7">
    <location>
        <begin position="61"/>
        <end position="66"/>
    </location>
    <ligand>
        <name>FMN</name>
        <dbReference type="ChEBI" id="CHEBI:58210"/>
    </ligand>
</feature>
<dbReference type="PROSITE" id="PS01064">
    <property type="entry name" value="PYRIDOX_OXIDASE"/>
    <property type="match status" value="1"/>
</dbReference>
<feature type="binding site" evidence="5 7">
    <location>
        <position position="83"/>
    </location>
    <ligand>
        <name>FMN</name>
        <dbReference type="ChEBI" id="CHEBI:58210"/>
    </ligand>
</feature>
<dbReference type="Pfam" id="PF01243">
    <property type="entry name" value="PNPOx_N"/>
    <property type="match status" value="1"/>
</dbReference>
<dbReference type="PANTHER" id="PTHR10851:SF0">
    <property type="entry name" value="PYRIDOXINE-5'-PHOSPHATE OXIDASE"/>
    <property type="match status" value="1"/>
</dbReference>
<dbReference type="Pfam" id="PF10590">
    <property type="entry name" value="PNP_phzG_C"/>
    <property type="match status" value="1"/>
</dbReference>
<dbReference type="Proteomes" id="UP000287330">
    <property type="component" value="Unassembled WGS sequence"/>
</dbReference>